<organism evidence="4 5">
    <name type="scientific">Gossypium stocksii</name>
    <dbReference type="NCBI Taxonomy" id="47602"/>
    <lineage>
        <taxon>Eukaryota</taxon>
        <taxon>Viridiplantae</taxon>
        <taxon>Streptophyta</taxon>
        <taxon>Embryophyta</taxon>
        <taxon>Tracheophyta</taxon>
        <taxon>Spermatophyta</taxon>
        <taxon>Magnoliopsida</taxon>
        <taxon>eudicotyledons</taxon>
        <taxon>Gunneridae</taxon>
        <taxon>Pentapetalae</taxon>
        <taxon>rosids</taxon>
        <taxon>malvids</taxon>
        <taxon>Malvales</taxon>
        <taxon>Malvaceae</taxon>
        <taxon>Malvoideae</taxon>
        <taxon>Gossypium</taxon>
    </lineage>
</organism>
<feature type="compositionally biased region" description="Polar residues" evidence="2">
    <location>
        <begin position="25"/>
        <end position="40"/>
    </location>
</feature>
<accession>A0A9D3UFP7</accession>
<gene>
    <name evidence="4" type="ORF">J1N35_041555</name>
</gene>
<dbReference type="SUPFAM" id="SSF53720">
    <property type="entry name" value="ALDH-like"/>
    <property type="match status" value="1"/>
</dbReference>
<feature type="domain" description="Aldehyde dehydrogenase" evidence="3">
    <location>
        <begin position="52"/>
        <end position="142"/>
    </location>
</feature>
<comment type="caution">
    <text evidence="4">The sequence shown here is derived from an EMBL/GenBank/DDBJ whole genome shotgun (WGS) entry which is preliminary data.</text>
</comment>
<dbReference type="InterPro" id="IPR010061">
    <property type="entry name" value="MeMal-semiAld_DH"/>
</dbReference>
<feature type="region of interest" description="Disordered" evidence="2">
    <location>
        <begin position="21"/>
        <end position="40"/>
    </location>
</feature>
<dbReference type="PANTHER" id="PTHR43866">
    <property type="entry name" value="MALONATE-SEMIALDEHYDE DEHYDROGENASE"/>
    <property type="match status" value="1"/>
</dbReference>
<evidence type="ECO:0000313" key="4">
    <source>
        <dbReference type="EMBL" id="KAH1039812.1"/>
    </source>
</evidence>
<dbReference type="PANTHER" id="PTHR43866:SF3">
    <property type="entry name" value="METHYLMALONATE-SEMIALDEHYDE DEHYDROGENASE [ACYLATING], MITOCHONDRIAL"/>
    <property type="match status" value="1"/>
</dbReference>
<dbReference type="OrthoDB" id="310895at2759"/>
<comment type="similarity">
    <text evidence="1">Belongs to the aldehyde dehydrogenase family.</text>
</comment>
<dbReference type="GO" id="GO:0005739">
    <property type="term" value="C:mitochondrion"/>
    <property type="evidence" value="ECO:0007669"/>
    <property type="project" value="TreeGrafter"/>
</dbReference>
<evidence type="ECO:0000256" key="1">
    <source>
        <dbReference type="ARBA" id="ARBA00009986"/>
    </source>
</evidence>
<proteinExistence type="inferred from homology"/>
<reference evidence="4 5" key="1">
    <citation type="journal article" date="2021" name="Plant Biotechnol. J.">
        <title>Multi-omics assisted identification of the key and species-specific regulatory components of drought-tolerant mechanisms in Gossypium stocksii.</title>
        <authorList>
            <person name="Yu D."/>
            <person name="Ke L."/>
            <person name="Zhang D."/>
            <person name="Wu Y."/>
            <person name="Sun Y."/>
            <person name="Mei J."/>
            <person name="Sun J."/>
            <person name="Sun Y."/>
        </authorList>
    </citation>
    <scope>NUCLEOTIDE SEQUENCE [LARGE SCALE GENOMIC DNA]</scope>
    <source>
        <strain evidence="5">cv. E1</strain>
        <tissue evidence="4">Leaf</tissue>
    </source>
</reference>
<dbReference type="Pfam" id="PF00171">
    <property type="entry name" value="Aldedh"/>
    <property type="match status" value="1"/>
</dbReference>
<dbReference type="InterPro" id="IPR015590">
    <property type="entry name" value="Aldehyde_DH_dom"/>
</dbReference>
<dbReference type="InterPro" id="IPR016162">
    <property type="entry name" value="Ald_DH_N"/>
</dbReference>
<dbReference type="GO" id="GO:0004491">
    <property type="term" value="F:methylmalonate-semialdehyde dehydrogenase (acylating, NAD) activity"/>
    <property type="evidence" value="ECO:0007669"/>
    <property type="project" value="InterPro"/>
</dbReference>
<keyword evidence="5" id="KW-1185">Reference proteome</keyword>
<dbReference type="AlphaFoldDB" id="A0A9D3UFP7"/>
<evidence type="ECO:0000256" key="2">
    <source>
        <dbReference type="SAM" id="MobiDB-lite"/>
    </source>
</evidence>
<dbReference type="Proteomes" id="UP000828251">
    <property type="component" value="Unassembled WGS sequence"/>
</dbReference>
<sequence>MMMRFSLQKVKNLPALRPQVLASASPRSSTCTESSFNHSNPSRVPNLIGGAFVDSKSTSTIDVINLATQEVVSQIPLTTNEDFKAAVVAAKQAFSSWRNTPTTTRQRIMFKLQELSRRDMDKLAKNITTEQGKTLKDAHGDVFWGLGWYLYPSMYCLSW</sequence>
<protein>
    <recommendedName>
        <fullName evidence="3">Aldehyde dehydrogenase domain-containing protein</fullName>
    </recommendedName>
</protein>
<dbReference type="GO" id="GO:0006210">
    <property type="term" value="P:thymine catabolic process"/>
    <property type="evidence" value="ECO:0007669"/>
    <property type="project" value="TreeGrafter"/>
</dbReference>
<evidence type="ECO:0000313" key="5">
    <source>
        <dbReference type="Proteomes" id="UP000828251"/>
    </source>
</evidence>
<evidence type="ECO:0000259" key="3">
    <source>
        <dbReference type="Pfam" id="PF00171"/>
    </source>
</evidence>
<dbReference type="GO" id="GO:0006574">
    <property type="term" value="P:L-valine catabolic process"/>
    <property type="evidence" value="ECO:0007669"/>
    <property type="project" value="TreeGrafter"/>
</dbReference>
<dbReference type="Gene3D" id="3.40.605.10">
    <property type="entry name" value="Aldehyde Dehydrogenase, Chain A, domain 1"/>
    <property type="match status" value="1"/>
</dbReference>
<name>A0A9D3UFP7_9ROSI</name>
<dbReference type="EMBL" id="JAIQCV010000012">
    <property type="protein sequence ID" value="KAH1039812.1"/>
    <property type="molecule type" value="Genomic_DNA"/>
</dbReference>
<dbReference type="InterPro" id="IPR016161">
    <property type="entry name" value="Ald_DH/histidinol_DH"/>
</dbReference>